<comment type="caution">
    <text evidence="1">The sequence shown here is derived from an EMBL/GenBank/DDBJ whole genome shotgun (WGS) entry which is preliminary data.</text>
</comment>
<reference evidence="1" key="2">
    <citation type="journal article" date="2021" name="PeerJ">
        <title>Extensive microbial diversity within the chicken gut microbiome revealed by metagenomics and culture.</title>
        <authorList>
            <person name="Gilroy R."/>
            <person name="Ravi A."/>
            <person name="Getino M."/>
            <person name="Pursley I."/>
            <person name="Horton D.L."/>
            <person name="Alikhan N.F."/>
            <person name="Baker D."/>
            <person name="Gharbi K."/>
            <person name="Hall N."/>
            <person name="Watson M."/>
            <person name="Adriaenssens E.M."/>
            <person name="Foster-Nyarko E."/>
            <person name="Jarju S."/>
            <person name="Secka A."/>
            <person name="Antonio M."/>
            <person name="Oren A."/>
            <person name="Chaudhuri R.R."/>
            <person name="La Ragione R."/>
            <person name="Hildebrand F."/>
            <person name="Pallen M.J."/>
        </authorList>
    </citation>
    <scope>NUCLEOTIDE SEQUENCE</scope>
    <source>
        <strain evidence="1">ChiW13-3771</strain>
    </source>
</reference>
<dbReference type="GO" id="GO:0016779">
    <property type="term" value="F:nucleotidyltransferase activity"/>
    <property type="evidence" value="ECO:0007669"/>
    <property type="project" value="UniProtKB-KW"/>
</dbReference>
<proteinExistence type="predicted"/>
<name>A0A9D1EFJ9_9FIRM</name>
<dbReference type="Gene3D" id="2.160.10.10">
    <property type="entry name" value="Hexapeptide repeat proteins"/>
    <property type="match status" value="1"/>
</dbReference>
<organism evidence="1 2">
    <name type="scientific">Candidatus Fimimorpha faecalis</name>
    <dbReference type="NCBI Taxonomy" id="2840824"/>
    <lineage>
        <taxon>Bacteria</taxon>
        <taxon>Bacillati</taxon>
        <taxon>Bacillota</taxon>
        <taxon>Clostridia</taxon>
        <taxon>Eubacteriales</taxon>
        <taxon>Candidatus Fimimorpha</taxon>
    </lineage>
</organism>
<dbReference type="InterPro" id="IPR011004">
    <property type="entry name" value="Trimer_LpxA-like_sf"/>
</dbReference>
<dbReference type="AlphaFoldDB" id="A0A9D1EFJ9"/>
<accession>A0A9D1EFJ9</accession>
<reference evidence="1" key="1">
    <citation type="submission" date="2020-10" db="EMBL/GenBank/DDBJ databases">
        <authorList>
            <person name="Gilroy R."/>
        </authorList>
    </citation>
    <scope>NUCLEOTIDE SEQUENCE</scope>
    <source>
        <strain evidence="1">ChiW13-3771</strain>
    </source>
</reference>
<evidence type="ECO:0000313" key="1">
    <source>
        <dbReference type="EMBL" id="HIR89442.1"/>
    </source>
</evidence>
<feature type="non-terminal residue" evidence="1">
    <location>
        <position position="1"/>
    </location>
</feature>
<protein>
    <submittedName>
        <fullName evidence="1">Glucose-1-phosphate adenylyltransferase</fullName>
    </submittedName>
</protein>
<evidence type="ECO:0000313" key="2">
    <source>
        <dbReference type="Proteomes" id="UP000824201"/>
    </source>
</evidence>
<keyword evidence="1" id="KW-0808">Transferase</keyword>
<dbReference type="Proteomes" id="UP000824201">
    <property type="component" value="Unassembled WGS sequence"/>
</dbReference>
<sequence length="90" mass="9473">GKNTKIYKAIIAESTTVGENCNLGVGEYAESLYNKKIYAADLVTIGENSSIPDNVSIGKNTAISGITVPEDYSNGNLVSGGYIIKAGEKR</sequence>
<dbReference type="SUPFAM" id="SSF51161">
    <property type="entry name" value="Trimeric LpxA-like enzymes"/>
    <property type="match status" value="1"/>
</dbReference>
<keyword evidence="1" id="KW-0548">Nucleotidyltransferase</keyword>
<gene>
    <name evidence="1" type="ORF">IAC96_10870</name>
</gene>
<dbReference type="EMBL" id="DVHN01000143">
    <property type="protein sequence ID" value="HIR89442.1"/>
    <property type="molecule type" value="Genomic_DNA"/>
</dbReference>